<dbReference type="InterPro" id="IPR029058">
    <property type="entry name" value="AB_hydrolase_fold"/>
</dbReference>
<evidence type="ECO:0000313" key="3">
    <source>
        <dbReference type="Proteomes" id="UP001551695"/>
    </source>
</evidence>
<reference evidence="2 3" key="1">
    <citation type="submission" date="2024-06" db="EMBL/GenBank/DDBJ databases">
        <title>The Natural Products Discovery Center: Release of the First 8490 Sequenced Strains for Exploring Actinobacteria Biosynthetic Diversity.</title>
        <authorList>
            <person name="Kalkreuter E."/>
            <person name="Kautsar S.A."/>
            <person name="Yang D."/>
            <person name="Bader C.D."/>
            <person name="Teijaro C.N."/>
            <person name="Fluegel L."/>
            <person name="Davis C.M."/>
            <person name="Simpson J.R."/>
            <person name="Lauterbach L."/>
            <person name="Steele A.D."/>
            <person name="Gui C."/>
            <person name="Meng S."/>
            <person name="Li G."/>
            <person name="Viehrig K."/>
            <person name="Ye F."/>
            <person name="Su P."/>
            <person name="Kiefer A.F."/>
            <person name="Nichols A."/>
            <person name="Cepeda A.J."/>
            <person name="Yan W."/>
            <person name="Fan B."/>
            <person name="Jiang Y."/>
            <person name="Adhikari A."/>
            <person name="Zheng C.-J."/>
            <person name="Schuster L."/>
            <person name="Cowan T.M."/>
            <person name="Smanski M.J."/>
            <person name="Chevrette M.G."/>
            <person name="De Carvalho L.P.S."/>
            <person name="Shen B."/>
        </authorList>
    </citation>
    <scope>NUCLEOTIDE SEQUENCE [LARGE SCALE GENOMIC DNA]</scope>
    <source>
        <strain evidence="2 3">NPDC050403</strain>
    </source>
</reference>
<gene>
    <name evidence="2" type="ORF">AB0I48_15640</name>
</gene>
<accession>A0ABV3FUY6</accession>
<keyword evidence="1" id="KW-0732">Signal</keyword>
<dbReference type="SUPFAM" id="SSF53474">
    <property type="entry name" value="alpha/beta-Hydrolases"/>
    <property type="match status" value="1"/>
</dbReference>
<evidence type="ECO:0000256" key="1">
    <source>
        <dbReference type="SAM" id="SignalP"/>
    </source>
</evidence>
<sequence length="250" mass="25578">MFDRLLVLATAAAAAFTPLAAAAPAASTAPATTRGVVVIVPGQSLGSLPYQPMAAELRADGYTSLVLDLKGFDVAADAASVAVAVDAARAEYPGVPVALVTHSIGALSGRYYLRDLGGADRIATYIAIGAPQYGSPGACGQPVGAETCPDTRFMADLNAGDDTPGPTTYYSIRSEREWSDGRLDGGQCRITPFPTLGNGGVDHALEPLLPAVLPQVRGALAGVCDGEFVDEPDGAIDPRSTLFPNGVPYS</sequence>
<feature type="chain" id="PRO_5045217703" evidence="1">
    <location>
        <begin position="23"/>
        <end position="250"/>
    </location>
</feature>
<feature type="signal peptide" evidence="1">
    <location>
        <begin position="1"/>
        <end position="22"/>
    </location>
</feature>
<protein>
    <submittedName>
        <fullName evidence="2">Lipase</fullName>
    </submittedName>
</protein>
<proteinExistence type="predicted"/>
<comment type="caution">
    <text evidence="2">The sequence shown here is derived from an EMBL/GenBank/DDBJ whole genome shotgun (WGS) entry which is preliminary data.</text>
</comment>
<keyword evidence="3" id="KW-1185">Reference proteome</keyword>
<name>A0ABV3FUY6_9NOCA</name>
<organism evidence="2 3">
    <name type="scientific">Nocardia aurea</name>
    <dbReference type="NCBI Taxonomy" id="2144174"/>
    <lineage>
        <taxon>Bacteria</taxon>
        <taxon>Bacillati</taxon>
        <taxon>Actinomycetota</taxon>
        <taxon>Actinomycetes</taxon>
        <taxon>Mycobacteriales</taxon>
        <taxon>Nocardiaceae</taxon>
        <taxon>Nocardia</taxon>
    </lineage>
</organism>
<dbReference type="RefSeq" id="WP_357784202.1">
    <property type="nucleotide sequence ID" value="NZ_JBFAKC010000006.1"/>
</dbReference>
<dbReference type="EMBL" id="JBFAKC010000006">
    <property type="protein sequence ID" value="MEV0708991.1"/>
    <property type="molecule type" value="Genomic_DNA"/>
</dbReference>
<dbReference type="Proteomes" id="UP001551695">
    <property type="component" value="Unassembled WGS sequence"/>
</dbReference>
<evidence type="ECO:0000313" key="2">
    <source>
        <dbReference type="EMBL" id="MEV0708991.1"/>
    </source>
</evidence>
<dbReference type="Gene3D" id="3.40.50.1820">
    <property type="entry name" value="alpha/beta hydrolase"/>
    <property type="match status" value="1"/>
</dbReference>